<proteinExistence type="predicted"/>
<organism evidence="2 3">
    <name type="scientific">Rotaria sordida</name>
    <dbReference type="NCBI Taxonomy" id="392033"/>
    <lineage>
        <taxon>Eukaryota</taxon>
        <taxon>Metazoa</taxon>
        <taxon>Spiralia</taxon>
        <taxon>Gnathifera</taxon>
        <taxon>Rotifera</taxon>
        <taxon>Eurotatoria</taxon>
        <taxon>Bdelloidea</taxon>
        <taxon>Philodinida</taxon>
        <taxon>Philodinidae</taxon>
        <taxon>Rotaria</taxon>
    </lineage>
</organism>
<feature type="compositionally biased region" description="Low complexity" evidence="1">
    <location>
        <begin position="310"/>
        <end position="351"/>
    </location>
</feature>
<name>A0A814K0V4_9BILA</name>
<comment type="caution">
    <text evidence="2">The sequence shown here is derived from an EMBL/GenBank/DDBJ whole genome shotgun (WGS) entry which is preliminary data.</text>
</comment>
<accession>A0A814K0V4</accession>
<sequence>MHNKISESIEFGHDNRSIRKSKSTSNLSVISKKKMSNIPSAKIEVNVDNKLEINKSSPTGNKINGNTSPNHRRRPKRTSINNNSYLSTISSVHELMSFVIYKDNPPLWLKQTDLYKEYTNKSQQINTENLSSSISSPHYHQQLHRKQRSNLQMYARSRQSWQSLTSPPLINTSMDKHSNESINKIKHETNISPINSSLSLSSSSSSSMIDLSIPLNISIKSEPIEQNSSLISNKSKKLKQPTSTITTRRQHMLCKKKISQNSLRRHQRMNSVESQEITIKKFHQSIGTKSKGKNIKKSYISKLLEKKDSSSSSQHDSNTSTSSSSSSSIEHASPSPTTTVSGSSSHRSSPTEYMRGNSSINTRLSSPLRIQTSILPHIQTLSTPQRRSTRIWAPSNFYINPMWILPTAVSSKRLLIQNTSSSPSSSSESNKRPRRRCRS</sequence>
<feature type="region of interest" description="Disordered" evidence="1">
    <location>
        <begin position="305"/>
        <end position="365"/>
    </location>
</feature>
<gene>
    <name evidence="2" type="ORF">SEV965_LOCUS13040</name>
</gene>
<evidence type="ECO:0000313" key="3">
    <source>
        <dbReference type="Proteomes" id="UP000663889"/>
    </source>
</evidence>
<feature type="compositionally biased region" description="Polar residues" evidence="1">
    <location>
        <begin position="54"/>
        <end position="69"/>
    </location>
</feature>
<evidence type="ECO:0000313" key="2">
    <source>
        <dbReference type="EMBL" id="CAF1045097.1"/>
    </source>
</evidence>
<feature type="compositionally biased region" description="Basic and acidic residues" evidence="1">
    <location>
        <begin position="1"/>
        <end position="17"/>
    </location>
</feature>
<reference evidence="2" key="1">
    <citation type="submission" date="2021-02" db="EMBL/GenBank/DDBJ databases">
        <authorList>
            <person name="Nowell W R."/>
        </authorList>
    </citation>
    <scope>NUCLEOTIDE SEQUENCE</scope>
</reference>
<feature type="region of interest" description="Disordered" evidence="1">
    <location>
        <begin position="416"/>
        <end position="439"/>
    </location>
</feature>
<feature type="region of interest" description="Disordered" evidence="1">
    <location>
        <begin position="52"/>
        <end position="82"/>
    </location>
</feature>
<dbReference type="AlphaFoldDB" id="A0A814K0V4"/>
<feature type="region of interest" description="Disordered" evidence="1">
    <location>
        <begin position="1"/>
        <end position="30"/>
    </location>
</feature>
<protein>
    <submittedName>
        <fullName evidence="2">Uncharacterized protein</fullName>
    </submittedName>
</protein>
<feature type="region of interest" description="Disordered" evidence="1">
    <location>
        <begin position="228"/>
        <end position="249"/>
    </location>
</feature>
<evidence type="ECO:0000256" key="1">
    <source>
        <dbReference type="SAM" id="MobiDB-lite"/>
    </source>
</evidence>
<dbReference type="EMBL" id="CAJNOU010000607">
    <property type="protein sequence ID" value="CAF1045097.1"/>
    <property type="molecule type" value="Genomic_DNA"/>
</dbReference>
<dbReference type="Proteomes" id="UP000663889">
    <property type="component" value="Unassembled WGS sequence"/>
</dbReference>
<feature type="compositionally biased region" description="Polar residues" evidence="1">
    <location>
        <begin position="356"/>
        <end position="365"/>
    </location>
</feature>